<dbReference type="HAMAP" id="MF_00269">
    <property type="entry name" value="Tpx"/>
    <property type="match status" value="1"/>
</dbReference>
<dbReference type="PANTHER" id="PTHR43110">
    <property type="entry name" value="THIOL PEROXIDASE"/>
    <property type="match status" value="1"/>
</dbReference>
<gene>
    <name evidence="6" type="primary">tpx</name>
    <name evidence="8" type="ORF">BXT84_04275</name>
</gene>
<dbReference type="SUPFAM" id="SSF52833">
    <property type="entry name" value="Thioredoxin-like"/>
    <property type="match status" value="1"/>
</dbReference>
<comment type="caution">
    <text evidence="6">Lacks conserved residue(s) required for the propagation of feature annotation.</text>
</comment>
<accession>A0ABM6RPL9</accession>
<dbReference type="Pfam" id="PF08534">
    <property type="entry name" value="Redoxin"/>
    <property type="match status" value="1"/>
</dbReference>
<comment type="similarity">
    <text evidence="6">Belongs to the peroxiredoxin family. Tpx subfamily.</text>
</comment>
<comment type="catalytic activity">
    <reaction evidence="6">
        <text>a hydroperoxide + [thioredoxin]-dithiol = an alcohol + [thioredoxin]-disulfide + H2O</text>
        <dbReference type="Rhea" id="RHEA:62620"/>
        <dbReference type="Rhea" id="RHEA-COMP:10698"/>
        <dbReference type="Rhea" id="RHEA-COMP:10700"/>
        <dbReference type="ChEBI" id="CHEBI:15377"/>
        <dbReference type="ChEBI" id="CHEBI:29950"/>
        <dbReference type="ChEBI" id="CHEBI:30879"/>
        <dbReference type="ChEBI" id="CHEBI:35924"/>
        <dbReference type="ChEBI" id="CHEBI:50058"/>
        <dbReference type="EC" id="1.11.1.24"/>
    </reaction>
</comment>
<dbReference type="NCBIfam" id="NF001808">
    <property type="entry name" value="PRK00522.1"/>
    <property type="match status" value="1"/>
</dbReference>
<keyword evidence="5 6" id="KW-0676">Redox-active center</keyword>
<proteinExistence type="inferred from homology"/>
<keyword evidence="1 6" id="KW-0575">Peroxidase</keyword>
<keyword evidence="2 6" id="KW-0049">Antioxidant</keyword>
<comment type="function">
    <text evidence="6">Thiol-specific peroxidase that catalyzes the reduction of hydrogen peroxide and organic hydroperoxides to water and alcohols, respectively. Plays a role in cell protection against oxidative stress by detoxifying peroxides.</text>
</comment>
<dbReference type="InterPro" id="IPR050455">
    <property type="entry name" value="Tpx_Peroxidase_subfamily"/>
</dbReference>
<dbReference type="EMBL" id="CP019454">
    <property type="protein sequence ID" value="AUW93263.1"/>
    <property type="molecule type" value="Genomic_DNA"/>
</dbReference>
<evidence type="ECO:0000256" key="5">
    <source>
        <dbReference type="ARBA" id="ARBA00023284"/>
    </source>
</evidence>
<keyword evidence="3 6" id="KW-0560">Oxidoreductase</keyword>
<dbReference type="InterPro" id="IPR018219">
    <property type="entry name" value="Tpx_CS"/>
</dbReference>
<dbReference type="Proteomes" id="UP000325292">
    <property type="component" value="Chromosome"/>
</dbReference>
<feature type="active site" description="Cysteine sulfenic acid (-SOH) intermediate" evidence="6">
    <location>
        <position position="64"/>
    </location>
</feature>
<dbReference type="Gene3D" id="3.40.30.10">
    <property type="entry name" value="Glutaredoxin"/>
    <property type="match status" value="1"/>
</dbReference>
<dbReference type="InterPro" id="IPR002065">
    <property type="entry name" value="TPX"/>
</dbReference>
<evidence type="ECO:0000256" key="1">
    <source>
        <dbReference type="ARBA" id="ARBA00022559"/>
    </source>
</evidence>
<reference evidence="8 9" key="1">
    <citation type="journal article" date="2019" name="Sci. Rep.">
        <title>Sulfobacillus thermotolerans: new insights into resistance and metabolic capacities of acidophilic chemolithotrophs.</title>
        <authorList>
            <person name="Panyushkina A.E."/>
            <person name="Babenko V.V."/>
            <person name="Nikitina A.S."/>
            <person name="Selezneva O.V."/>
            <person name="Tsaplina I.A."/>
            <person name="Letarova M.A."/>
            <person name="Kostryukova E.S."/>
            <person name="Letarov A.V."/>
        </authorList>
    </citation>
    <scope>NUCLEOTIDE SEQUENCE [LARGE SCALE GENOMIC DNA]</scope>
    <source>
        <strain evidence="8 9">Kr1</strain>
    </source>
</reference>
<comment type="subunit">
    <text evidence="6">Homodimer.</text>
</comment>
<organism evidence="8 9">
    <name type="scientific">Sulfobacillus thermotolerans</name>
    <dbReference type="NCBI Taxonomy" id="338644"/>
    <lineage>
        <taxon>Bacteria</taxon>
        <taxon>Bacillati</taxon>
        <taxon>Bacillota</taxon>
        <taxon>Clostridia</taxon>
        <taxon>Eubacteriales</taxon>
        <taxon>Clostridiales Family XVII. Incertae Sedis</taxon>
        <taxon>Sulfobacillus</taxon>
    </lineage>
</organism>
<dbReference type="EC" id="1.11.1.24" evidence="6"/>
<dbReference type="InterPro" id="IPR013766">
    <property type="entry name" value="Thioredoxin_domain"/>
</dbReference>
<evidence type="ECO:0000256" key="6">
    <source>
        <dbReference type="HAMAP-Rule" id="MF_00269"/>
    </source>
</evidence>
<dbReference type="GO" id="GO:0004601">
    <property type="term" value="F:peroxidase activity"/>
    <property type="evidence" value="ECO:0007669"/>
    <property type="project" value="UniProtKB-KW"/>
</dbReference>
<keyword evidence="9" id="KW-1185">Reference proteome</keyword>
<dbReference type="InterPro" id="IPR013740">
    <property type="entry name" value="Redoxin"/>
</dbReference>
<dbReference type="InterPro" id="IPR036249">
    <property type="entry name" value="Thioredoxin-like_sf"/>
</dbReference>
<evidence type="ECO:0000313" key="9">
    <source>
        <dbReference type="Proteomes" id="UP000325292"/>
    </source>
</evidence>
<evidence type="ECO:0000256" key="3">
    <source>
        <dbReference type="ARBA" id="ARBA00023002"/>
    </source>
</evidence>
<evidence type="ECO:0000256" key="2">
    <source>
        <dbReference type="ARBA" id="ARBA00022862"/>
    </source>
</evidence>
<evidence type="ECO:0000313" key="8">
    <source>
        <dbReference type="EMBL" id="AUW93263.1"/>
    </source>
</evidence>
<name>A0ABM6RPL9_9FIRM</name>
<protein>
    <recommendedName>
        <fullName evidence="6">Thiol peroxidase</fullName>
        <shortName evidence="6">Tpx</shortName>
        <ecNumber evidence="6">1.11.1.24</ecNumber>
    </recommendedName>
    <alternativeName>
        <fullName evidence="6">Peroxiredoxin tpx</fullName>
        <shortName evidence="6">Prx</shortName>
    </alternativeName>
    <alternativeName>
        <fullName evidence="6">Thioredoxin peroxidase</fullName>
    </alternativeName>
    <alternativeName>
        <fullName evidence="6">Thioredoxin-dependent peroxiredoxin</fullName>
    </alternativeName>
</protein>
<dbReference type="PROSITE" id="PS01265">
    <property type="entry name" value="TPX"/>
    <property type="match status" value="1"/>
</dbReference>
<dbReference type="PANTHER" id="PTHR43110:SF1">
    <property type="entry name" value="THIOL PEROXIDASE"/>
    <property type="match status" value="1"/>
</dbReference>
<dbReference type="CDD" id="cd03014">
    <property type="entry name" value="PRX_Atyp2cys"/>
    <property type="match status" value="1"/>
</dbReference>
<keyword evidence="4" id="KW-1015">Disulfide bond</keyword>
<evidence type="ECO:0000259" key="7">
    <source>
        <dbReference type="PROSITE" id="PS51352"/>
    </source>
</evidence>
<dbReference type="RefSeq" id="WP_103374426.1">
    <property type="nucleotide sequence ID" value="NZ_CP133983.1"/>
</dbReference>
<sequence>MEERAHAVRFKDQAMTLIGPELLVGEKAPDFAAVAKDLSSASLRDFLGKVVVILSVPSLDTPVCDQETRRFNEEAARLNGAVAIVTISMDLPFAQNRWCGATGVDQVTLLSDYKDREFGVNYGVYIKELGLLSRAVFIIDPQGIVRYVEYVPEVGMHPDYDKAFAAIQALI</sequence>
<feature type="domain" description="Thioredoxin" evidence="7">
    <location>
        <begin position="22"/>
        <end position="171"/>
    </location>
</feature>
<dbReference type="PROSITE" id="PS51352">
    <property type="entry name" value="THIOREDOXIN_2"/>
    <property type="match status" value="1"/>
</dbReference>
<evidence type="ECO:0000256" key="4">
    <source>
        <dbReference type="ARBA" id="ARBA00023157"/>
    </source>
</evidence>